<name>A0ABU6Y8N7_9FABA</name>
<evidence type="ECO:0000313" key="2">
    <source>
        <dbReference type="Proteomes" id="UP001341840"/>
    </source>
</evidence>
<dbReference type="Proteomes" id="UP001341840">
    <property type="component" value="Unassembled WGS sequence"/>
</dbReference>
<sequence length="137" mass="15848">MDNEHLLLSDFKLDLKVFLGGISYLQNHLKSKATKTVHGLYHDGTSQTVHSVETIFGLVPSNVGLRGFPLRRVSRSTYLTENFRFSPIPRTGYRYREDVDKARKIEDFPGCSFISPHRFYYFTIQRDDVITLMETSP</sequence>
<reference evidence="1 2" key="1">
    <citation type="journal article" date="2023" name="Plants (Basel)">
        <title>Bridging the Gap: Combining Genomics and Transcriptomics Approaches to Understand Stylosanthes scabra, an Orphan Legume from the Brazilian Caatinga.</title>
        <authorList>
            <person name="Ferreira-Neto J.R.C."/>
            <person name="da Silva M.D."/>
            <person name="Binneck E."/>
            <person name="de Melo N.F."/>
            <person name="da Silva R.H."/>
            <person name="de Melo A.L.T.M."/>
            <person name="Pandolfi V."/>
            <person name="Bustamante F.O."/>
            <person name="Brasileiro-Vidal A.C."/>
            <person name="Benko-Iseppon A.M."/>
        </authorList>
    </citation>
    <scope>NUCLEOTIDE SEQUENCE [LARGE SCALE GENOMIC DNA]</scope>
    <source>
        <tissue evidence="1">Leaves</tissue>
    </source>
</reference>
<keyword evidence="2" id="KW-1185">Reference proteome</keyword>
<evidence type="ECO:0000313" key="1">
    <source>
        <dbReference type="EMBL" id="MED6206145.1"/>
    </source>
</evidence>
<organism evidence="1 2">
    <name type="scientific">Stylosanthes scabra</name>
    <dbReference type="NCBI Taxonomy" id="79078"/>
    <lineage>
        <taxon>Eukaryota</taxon>
        <taxon>Viridiplantae</taxon>
        <taxon>Streptophyta</taxon>
        <taxon>Embryophyta</taxon>
        <taxon>Tracheophyta</taxon>
        <taxon>Spermatophyta</taxon>
        <taxon>Magnoliopsida</taxon>
        <taxon>eudicotyledons</taxon>
        <taxon>Gunneridae</taxon>
        <taxon>Pentapetalae</taxon>
        <taxon>rosids</taxon>
        <taxon>fabids</taxon>
        <taxon>Fabales</taxon>
        <taxon>Fabaceae</taxon>
        <taxon>Papilionoideae</taxon>
        <taxon>50 kb inversion clade</taxon>
        <taxon>dalbergioids sensu lato</taxon>
        <taxon>Dalbergieae</taxon>
        <taxon>Pterocarpus clade</taxon>
        <taxon>Stylosanthes</taxon>
    </lineage>
</organism>
<protein>
    <submittedName>
        <fullName evidence="1">Uncharacterized protein</fullName>
    </submittedName>
</protein>
<comment type="caution">
    <text evidence="1">The sequence shown here is derived from an EMBL/GenBank/DDBJ whole genome shotgun (WGS) entry which is preliminary data.</text>
</comment>
<proteinExistence type="predicted"/>
<dbReference type="EMBL" id="JASCZI010241741">
    <property type="protein sequence ID" value="MED6206145.1"/>
    <property type="molecule type" value="Genomic_DNA"/>
</dbReference>
<gene>
    <name evidence="1" type="ORF">PIB30_024171</name>
</gene>
<accession>A0ABU6Y8N7</accession>